<dbReference type="PANTHER" id="PTHR43046:SF12">
    <property type="entry name" value="GDP-MANNOSE MANNOSYL HYDROLASE"/>
    <property type="match status" value="1"/>
</dbReference>
<dbReference type="Gene3D" id="3.90.79.10">
    <property type="entry name" value="Nucleoside Triphosphate Pyrophosphohydrolase"/>
    <property type="match status" value="1"/>
</dbReference>
<dbReference type="Proteomes" id="UP000559182">
    <property type="component" value="Unassembled WGS sequence"/>
</dbReference>
<sequence>MSPLSLDDVRAWYAQQSTAMLVADALVTDEAGRVLLLQPAYKTGWLRPGGVVERDEAPHDAAARELREETGLQRTSGALLATEWCRMFDQGDLPLVGFTFDFGTVSSKEPLVLQTSEISDSGFFTPAQAERRVAPYDLSRLRAAVAARSSGIATYLSDGRILDGRRTRGARLEPKRLE</sequence>
<reference evidence="7 8" key="1">
    <citation type="submission" date="2020-08" db="EMBL/GenBank/DDBJ databases">
        <title>Sequencing the genomes of 1000 actinobacteria strains.</title>
        <authorList>
            <person name="Klenk H.-P."/>
        </authorList>
    </citation>
    <scope>NUCLEOTIDE SEQUENCE [LARGE SCALE GENOMIC DNA]</scope>
    <source>
        <strain evidence="7 8">DSM 105369</strain>
    </source>
</reference>
<proteinExistence type="inferred from homology"/>
<evidence type="ECO:0000256" key="3">
    <source>
        <dbReference type="ARBA" id="ARBA00022801"/>
    </source>
</evidence>
<dbReference type="InterPro" id="IPR015797">
    <property type="entry name" value="NUDIX_hydrolase-like_dom_sf"/>
</dbReference>
<name>A0A839NBZ7_9MICO</name>
<dbReference type="PRINTS" id="PR00502">
    <property type="entry name" value="NUDIXFAMILY"/>
</dbReference>
<keyword evidence="3 5" id="KW-0378">Hydrolase</keyword>
<dbReference type="PANTHER" id="PTHR43046">
    <property type="entry name" value="GDP-MANNOSE MANNOSYL HYDROLASE"/>
    <property type="match status" value="1"/>
</dbReference>
<keyword evidence="8" id="KW-1185">Reference proteome</keyword>
<comment type="cofactor">
    <cofactor evidence="1">
        <name>Mg(2+)</name>
        <dbReference type="ChEBI" id="CHEBI:18420"/>
    </cofactor>
</comment>
<evidence type="ECO:0000313" key="8">
    <source>
        <dbReference type="Proteomes" id="UP000559182"/>
    </source>
</evidence>
<dbReference type="PROSITE" id="PS00893">
    <property type="entry name" value="NUDIX_BOX"/>
    <property type="match status" value="1"/>
</dbReference>
<dbReference type="GO" id="GO:0016787">
    <property type="term" value="F:hydrolase activity"/>
    <property type="evidence" value="ECO:0007669"/>
    <property type="project" value="UniProtKB-KW"/>
</dbReference>
<evidence type="ECO:0000256" key="4">
    <source>
        <dbReference type="ARBA" id="ARBA00022842"/>
    </source>
</evidence>
<dbReference type="CDD" id="cd18876">
    <property type="entry name" value="NUDIX_Hydrolase"/>
    <property type="match status" value="1"/>
</dbReference>
<evidence type="ECO:0000256" key="5">
    <source>
        <dbReference type="RuleBase" id="RU003476"/>
    </source>
</evidence>
<comment type="similarity">
    <text evidence="2 5">Belongs to the Nudix hydrolase family.</text>
</comment>
<dbReference type="InterPro" id="IPR020084">
    <property type="entry name" value="NUDIX_hydrolase_CS"/>
</dbReference>
<dbReference type="InterPro" id="IPR020476">
    <property type="entry name" value="Nudix_hydrolase"/>
</dbReference>
<dbReference type="RefSeq" id="WP_183321125.1">
    <property type="nucleotide sequence ID" value="NZ_JACHVQ010000002.1"/>
</dbReference>
<evidence type="ECO:0000256" key="2">
    <source>
        <dbReference type="ARBA" id="ARBA00005582"/>
    </source>
</evidence>
<dbReference type="EMBL" id="JACHVQ010000002">
    <property type="protein sequence ID" value="MBB2892715.1"/>
    <property type="molecule type" value="Genomic_DNA"/>
</dbReference>
<protein>
    <submittedName>
        <fullName evidence="7">8-oxo-dGTP pyrophosphatase MutT (NUDIX family)</fullName>
    </submittedName>
</protein>
<dbReference type="InterPro" id="IPR000086">
    <property type="entry name" value="NUDIX_hydrolase_dom"/>
</dbReference>
<organism evidence="7 8">
    <name type="scientific">Flexivirga oryzae</name>
    <dbReference type="NCBI Taxonomy" id="1794944"/>
    <lineage>
        <taxon>Bacteria</taxon>
        <taxon>Bacillati</taxon>
        <taxon>Actinomycetota</taxon>
        <taxon>Actinomycetes</taxon>
        <taxon>Micrococcales</taxon>
        <taxon>Dermacoccaceae</taxon>
        <taxon>Flexivirga</taxon>
    </lineage>
</organism>
<dbReference type="AlphaFoldDB" id="A0A839NBZ7"/>
<feature type="domain" description="Nudix hydrolase" evidence="6">
    <location>
        <begin position="12"/>
        <end position="146"/>
    </location>
</feature>
<evidence type="ECO:0000259" key="6">
    <source>
        <dbReference type="PROSITE" id="PS51462"/>
    </source>
</evidence>
<dbReference type="PROSITE" id="PS51462">
    <property type="entry name" value="NUDIX"/>
    <property type="match status" value="1"/>
</dbReference>
<comment type="caution">
    <text evidence="7">The sequence shown here is derived from an EMBL/GenBank/DDBJ whole genome shotgun (WGS) entry which is preliminary data.</text>
</comment>
<accession>A0A839NBZ7</accession>
<gene>
    <name evidence="7" type="ORF">FHU39_002733</name>
</gene>
<dbReference type="Pfam" id="PF00293">
    <property type="entry name" value="NUDIX"/>
    <property type="match status" value="1"/>
</dbReference>
<dbReference type="SUPFAM" id="SSF55811">
    <property type="entry name" value="Nudix"/>
    <property type="match status" value="1"/>
</dbReference>
<evidence type="ECO:0000256" key="1">
    <source>
        <dbReference type="ARBA" id="ARBA00001946"/>
    </source>
</evidence>
<evidence type="ECO:0000313" key="7">
    <source>
        <dbReference type="EMBL" id="MBB2892715.1"/>
    </source>
</evidence>
<keyword evidence="4" id="KW-0460">Magnesium</keyword>